<dbReference type="KEGG" id="bsia:CWD84_19775"/>
<name>A0AAI8HRP0_9BACI</name>
<evidence type="ECO:0000313" key="2">
    <source>
        <dbReference type="EMBL" id="AUJ78874.1"/>
    </source>
</evidence>
<evidence type="ECO:0000256" key="1">
    <source>
        <dbReference type="SAM" id="SignalP"/>
    </source>
</evidence>
<accession>A0AAI8HRP0</accession>
<proteinExistence type="predicted"/>
<dbReference type="Proteomes" id="UP000234366">
    <property type="component" value="Chromosome"/>
</dbReference>
<dbReference type="Gene3D" id="1.50.10.10">
    <property type="match status" value="1"/>
</dbReference>
<dbReference type="InterPro" id="IPR012341">
    <property type="entry name" value="6hp_glycosidase-like_sf"/>
</dbReference>
<reference evidence="2 3" key="1">
    <citation type="submission" date="2017-11" db="EMBL/GenBank/DDBJ databases">
        <title>Genome sequence and genome mining of multiple bioactive secondary metabolites from a deep sea-derived Bacillus siamensis SCSIO 05746.</title>
        <authorList>
            <person name="Pan H.-Q."/>
            <person name="Ju J.-H."/>
        </authorList>
    </citation>
    <scope>NUCLEOTIDE SEQUENCE [LARGE SCALE GENOMIC DNA]</scope>
    <source>
        <strain evidence="2 3">SCSIO 05746</strain>
    </source>
</reference>
<dbReference type="EMBL" id="CP025001">
    <property type="protein sequence ID" value="AUJ78874.1"/>
    <property type="molecule type" value="Genomic_DNA"/>
</dbReference>
<sequence>MKRFGFSLMILLISIVLTAGCAEAGTEKQTAAEPSGPLQPAEHFIYHKLMNGRGMIRTNISGEPEYLSESLGLWMEFLLGRKDERQFQAQYQLLTDSFLTDNGLVSWKIAGNKASGTNALIDDFRIMNCLNEAGTLWGNSEYGKTAVQIGKALEKYNMNEGYFTDYYDAASNAASKTVTLSYVSPGALQMLREQGIIDEKTEKRNLDVLNLAPLKNGFLPKSFNTETKEYKYDSEVNVIDQLYAAVNLKRGDDKAALSKWIIEEWKSRGQLYGRYSADTKEPAVQYESPSVYALAVLFLAEQKADPAVIKPLYERMTSFETLDTLNPDYGGYMSGSDTHSFDNLLPLLAERKLFNEHIIQ</sequence>
<gene>
    <name evidence="2" type="ORF">CWD84_19775</name>
</gene>
<keyword evidence="2" id="KW-0449">Lipoprotein</keyword>
<feature type="chain" id="PRO_5042500086" evidence="1">
    <location>
        <begin position="25"/>
        <end position="360"/>
    </location>
</feature>
<dbReference type="AlphaFoldDB" id="A0AAI8HRP0"/>
<dbReference type="InterPro" id="IPR008928">
    <property type="entry name" value="6-hairpin_glycosidase_sf"/>
</dbReference>
<protein>
    <submittedName>
        <fullName evidence="2">Lipoprotein YdaJ</fullName>
    </submittedName>
</protein>
<evidence type="ECO:0000313" key="3">
    <source>
        <dbReference type="Proteomes" id="UP000234366"/>
    </source>
</evidence>
<dbReference type="GO" id="GO:0005975">
    <property type="term" value="P:carbohydrate metabolic process"/>
    <property type="evidence" value="ECO:0007669"/>
    <property type="project" value="InterPro"/>
</dbReference>
<keyword evidence="1" id="KW-0732">Signal</keyword>
<organism evidence="2 3">
    <name type="scientific">Bacillus siamensis</name>
    <dbReference type="NCBI Taxonomy" id="659243"/>
    <lineage>
        <taxon>Bacteria</taxon>
        <taxon>Bacillati</taxon>
        <taxon>Bacillota</taxon>
        <taxon>Bacilli</taxon>
        <taxon>Bacillales</taxon>
        <taxon>Bacillaceae</taxon>
        <taxon>Bacillus</taxon>
        <taxon>Bacillus amyloliquefaciens group</taxon>
    </lineage>
</organism>
<dbReference type="SUPFAM" id="SSF48208">
    <property type="entry name" value="Six-hairpin glycosidases"/>
    <property type="match status" value="1"/>
</dbReference>
<keyword evidence="3" id="KW-1185">Reference proteome</keyword>
<feature type="signal peptide" evidence="1">
    <location>
        <begin position="1"/>
        <end position="24"/>
    </location>
</feature>
<dbReference type="RefSeq" id="WP_060963575.1">
    <property type="nucleotide sequence ID" value="NZ_CP025001.1"/>
</dbReference>
<dbReference type="PROSITE" id="PS51257">
    <property type="entry name" value="PROKAR_LIPOPROTEIN"/>
    <property type="match status" value="1"/>
</dbReference>